<organism evidence="2">
    <name type="scientific">marine sediment metagenome</name>
    <dbReference type="NCBI Taxonomy" id="412755"/>
    <lineage>
        <taxon>unclassified sequences</taxon>
        <taxon>metagenomes</taxon>
        <taxon>ecological metagenomes</taxon>
    </lineage>
</organism>
<feature type="non-terminal residue" evidence="2">
    <location>
        <position position="46"/>
    </location>
</feature>
<comment type="caution">
    <text evidence="2">The sequence shown here is derived from an EMBL/GenBank/DDBJ whole genome shotgun (WGS) entry which is preliminary data.</text>
</comment>
<name>X0VFN3_9ZZZZ</name>
<sequence>MRTYLRMLKWLLPHIWAIVVAAVVLVVATALSFASLAAFIPLVDVK</sequence>
<accession>X0VFN3</accession>
<keyword evidence="1" id="KW-1133">Transmembrane helix</keyword>
<keyword evidence="1" id="KW-0812">Transmembrane</keyword>
<dbReference type="AlphaFoldDB" id="X0VFN3"/>
<evidence type="ECO:0000256" key="1">
    <source>
        <dbReference type="SAM" id="Phobius"/>
    </source>
</evidence>
<gene>
    <name evidence="2" type="ORF">S01H1_39064</name>
</gene>
<protein>
    <submittedName>
        <fullName evidence="2">Uncharacterized protein</fullName>
    </submittedName>
</protein>
<evidence type="ECO:0000313" key="2">
    <source>
        <dbReference type="EMBL" id="GAG10022.1"/>
    </source>
</evidence>
<reference evidence="2" key="1">
    <citation type="journal article" date="2014" name="Front. Microbiol.">
        <title>High frequency of phylogenetically diverse reductive dehalogenase-homologous genes in deep subseafloor sedimentary metagenomes.</title>
        <authorList>
            <person name="Kawai M."/>
            <person name="Futagami T."/>
            <person name="Toyoda A."/>
            <person name="Takaki Y."/>
            <person name="Nishi S."/>
            <person name="Hori S."/>
            <person name="Arai W."/>
            <person name="Tsubouchi T."/>
            <person name="Morono Y."/>
            <person name="Uchiyama I."/>
            <person name="Ito T."/>
            <person name="Fujiyama A."/>
            <person name="Inagaki F."/>
            <person name="Takami H."/>
        </authorList>
    </citation>
    <scope>NUCLEOTIDE SEQUENCE</scope>
    <source>
        <strain evidence="2">Expedition CK06-06</strain>
    </source>
</reference>
<keyword evidence="1" id="KW-0472">Membrane</keyword>
<proteinExistence type="predicted"/>
<feature type="transmembrane region" description="Helical" evidence="1">
    <location>
        <begin position="15"/>
        <end position="43"/>
    </location>
</feature>
<dbReference type="EMBL" id="BARS01024619">
    <property type="protein sequence ID" value="GAG10022.1"/>
    <property type="molecule type" value="Genomic_DNA"/>
</dbReference>